<evidence type="ECO:0000259" key="2">
    <source>
        <dbReference type="PROSITE" id="PS50405"/>
    </source>
</evidence>
<dbReference type="CDD" id="cd03049">
    <property type="entry name" value="GST_N_3"/>
    <property type="match status" value="1"/>
</dbReference>
<dbReference type="PANTHER" id="PTHR44051:SF8">
    <property type="entry name" value="GLUTATHIONE S-TRANSFERASE GSTA"/>
    <property type="match status" value="1"/>
</dbReference>
<dbReference type="SFLD" id="SFLDG00358">
    <property type="entry name" value="Main_(cytGST)"/>
    <property type="match status" value="1"/>
</dbReference>
<accession>A1K2C3</accession>
<reference evidence="3 4" key="1">
    <citation type="journal article" date="2006" name="Nat. Biotechnol.">
        <title>Complete genome of the mutualistic, N2-fixing grass endophyte Azoarcus sp. strain BH72.</title>
        <authorList>
            <person name="Krause A."/>
            <person name="Ramakumar A."/>
            <person name="Bartels D."/>
            <person name="Battistoni F."/>
            <person name="Bekel T."/>
            <person name="Boch J."/>
            <person name="Boehm M."/>
            <person name="Friedrich F."/>
            <person name="Hurek T."/>
            <person name="Krause L."/>
            <person name="Linke B."/>
            <person name="McHardy A.C."/>
            <person name="Sarkar A."/>
            <person name="Schneiker S."/>
            <person name="Syed A.A."/>
            <person name="Thauer R."/>
            <person name="Vorhoelter F.-J."/>
            <person name="Weidner S."/>
            <person name="Puehler A."/>
            <person name="Reinhold-Hurek B."/>
            <person name="Kaiser O."/>
            <person name="Goesmann A."/>
        </authorList>
    </citation>
    <scope>NUCLEOTIDE SEQUENCE [LARGE SCALE GENOMIC DNA]</scope>
    <source>
        <strain evidence="3 4">BH72</strain>
    </source>
</reference>
<dbReference type="InterPro" id="IPR010987">
    <property type="entry name" value="Glutathione-S-Trfase_C-like"/>
</dbReference>
<dbReference type="KEGG" id="azo:azo0361"/>
<dbReference type="Proteomes" id="UP000002588">
    <property type="component" value="Chromosome"/>
</dbReference>
<dbReference type="PROSITE" id="PS50404">
    <property type="entry name" value="GST_NTER"/>
    <property type="match status" value="1"/>
</dbReference>
<dbReference type="Pfam" id="PF13410">
    <property type="entry name" value="GST_C_2"/>
    <property type="match status" value="1"/>
</dbReference>
<dbReference type="HOGENOM" id="CLU_011226_12_2_4"/>
<proteinExistence type="predicted"/>
<organism evidence="3 4">
    <name type="scientific">Azoarcus sp. (strain BH72)</name>
    <dbReference type="NCBI Taxonomy" id="418699"/>
    <lineage>
        <taxon>Bacteria</taxon>
        <taxon>Pseudomonadati</taxon>
        <taxon>Pseudomonadota</taxon>
        <taxon>Betaproteobacteria</taxon>
        <taxon>Rhodocyclales</taxon>
        <taxon>Zoogloeaceae</taxon>
        <taxon>Azoarcus</taxon>
    </lineage>
</organism>
<dbReference type="Pfam" id="PF13409">
    <property type="entry name" value="GST_N_2"/>
    <property type="match status" value="1"/>
</dbReference>
<dbReference type="STRING" id="62928.azo0361"/>
<dbReference type="NCBIfam" id="NF007682">
    <property type="entry name" value="PRK10357.1"/>
    <property type="match status" value="1"/>
</dbReference>
<dbReference type="KEGG" id="aoa:dqs_0373"/>
<dbReference type="EMBL" id="AM406670">
    <property type="protein sequence ID" value="CAL92978.1"/>
    <property type="molecule type" value="Genomic_DNA"/>
</dbReference>
<dbReference type="eggNOG" id="COG0625">
    <property type="taxonomic scope" value="Bacteria"/>
</dbReference>
<dbReference type="SUPFAM" id="SSF47616">
    <property type="entry name" value="GST C-terminal domain-like"/>
    <property type="match status" value="1"/>
</dbReference>
<dbReference type="SUPFAM" id="SSF52833">
    <property type="entry name" value="Thioredoxin-like"/>
    <property type="match status" value="1"/>
</dbReference>
<dbReference type="GO" id="GO:0004364">
    <property type="term" value="F:glutathione transferase activity"/>
    <property type="evidence" value="ECO:0007669"/>
    <property type="project" value="UniProtKB-EC"/>
</dbReference>
<dbReference type="InterPro" id="IPR004045">
    <property type="entry name" value="Glutathione_S-Trfase_N"/>
</dbReference>
<dbReference type="PROSITE" id="PS50405">
    <property type="entry name" value="GST_CTER"/>
    <property type="match status" value="1"/>
</dbReference>
<dbReference type="CDD" id="cd03205">
    <property type="entry name" value="GST_C_6"/>
    <property type="match status" value="1"/>
</dbReference>
<dbReference type="PANTHER" id="PTHR44051">
    <property type="entry name" value="GLUTATHIONE S-TRANSFERASE-RELATED"/>
    <property type="match status" value="1"/>
</dbReference>
<dbReference type="InterPro" id="IPR036249">
    <property type="entry name" value="Thioredoxin-like_sf"/>
</dbReference>
<evidence type="ECO:0000313" key="3">
    <source>
        <dbReference type="EMBL" id="CAL92978.1"/>
    </source>
</evidence>
<feature type="domain" description="GST C-terminal" evidence="2">
    <location>
        <begin position="85"/>
        <end position="205"/>
    </location>
</feature>
<keyword evidence="3" id="KW-0808">Transferase</keyword>
<dbReference type="Gene3D" id="3.40.30.10">
    <property type="entry name" value="Glutaredoxin"/>
    <property type="match status" value="1"/>
</dbReference>
<gene>
    <name evidence="3" type="ordered locus">azo0361</name>
</gene>
<dbReference type="EC" id="2.5.1.18" evidence="3"/>
<dbReference type="Gene3D" id="1.20.1050.10">
    <property type="match status" value="1"/>
</dbReference>
<evidence type="ECO:0000313" key="4">
    <source>
        <dbReference type="Proteomes" id="UP000002588"/>
    </source>
</evidence>
<name>A1K2C3_AZOSB</name>
<sequence length="205" mass="22393">MTMKLLASLTSPYARKIRIALAEKNIPFELVVDSPWEAATRVPDVNPLGKVPALVLDDGEVFFDSPVIAGYIETLGHAPALLPAGGIERVRVRQSEALVDGILDAAVTAYLEGRRPEAQQSAPNLDRQYDKIQRSLDLLEERLAGRNWLDGDSMQLGDIALGVALGYLDLRLGYLEWRAGRPVLEAFAQRMFARPSFAATVPPAG</sequence>
<evidence type="ECO:0000259" key="1">
    <source>
        <dbReference type="PROSITE" id="PS50404"/>
    </source>
</evidence>
<dbReference type="InterPro" id="IPR040079">
    <property type="entry name" value="Glutathione_S-Trfase"/>
</dbReference>
<dbReference type="InterPro" id="IPR036282">
    <property type="entry name" value="Glutathione-S-Trfase_C_sf"/>
</dbReference>
<protein>
    <submittedName>
        <fullName evidence="3">Conserved hypothetical glutathione S-transferase</fullName>
        <ecNumber evidence="3">2.5.1.18</ecNumber>
    </submittedName>
</protein>
<feature type="domain" description="GST N-terminal" evidence="1">
    <location>
        <begin position="1"/>
        <end position="80"/>
    </location>
</feature>
<dbReference type="SFLD" id="SFLDS00019">
    <property type="entry name" value="Glutathione_Transferase_(cytos"/>
    <property type="match status" value="1"/>
</dbReference>
<dbReference type="AlphaFoldDB" id="A1K2C3"/>
<keyword evidence="4" id="KW-1185">Reference proteome</keyword>